<evidence type="ECO:0000313" key="5">
    <source>
        <dbReference type="EMBL" id="MED6139715.1"/>
    </source>
</evidence>
<accession>A0ABU6SUH6</accession>
<feature type="domain" description="GRF-type" evidence="4">
    <location>
        <begin position="88"/>
        <end position="121"/>
    </location>
</feature>
<dbReference type="Pfam" id="PF06839">
    <property type="entry name" value="Zn_ribbon_GRF"/>
    <property type="match status" value="1"/>
</dbReference>
<keyword evidence="3" id="KW-0862">Zinc</keyword>
<keyword evidence="1" id="KW-0479">Metal-binding</keyword>
<dbReference type="EMBL" id="JASCZI010061893">
    <property type="protein sequence ID" value="MED6139715.1"/>
    <property type="molecule type" value="Genomic_DNA"/>
</dbReference>
<organism evidence="5 6">
    <name type="scientific">Stylosanthes scabra</name>
    <dbReference type="NCBI Taxonomy" id="79078"/>
    <lineage>
        <taxon>Eukaryota</taxon>
        <taxon>Viridiplantae</taxon>
        <taxon>Streptophyta</taxon>
        <taxon>Embryophyta</taxon>
        <taxon>Tracheophyta</taxon>
        <taxon>Spermatophyta</taxon>
        <taxon>Magnoliopsida</taxon>
        <taxon>eudicotyledons</taxon>
        <taxon>Gunneridae</taxon>
        <taxon>Pentapetalae</taxon>
        <taxon>rosids</taxon>
        <taxon>fabids</taxon>
        <taxon>Fabales</taxon>
        <taxon>Fabaceae</taxon>
        <taxon>Papilionoideae</taxon>
        <taxon>50 kb inversion clade</taxon>
        <taxon>dalbergioids sensu lato</taxon>
        <taxon>Dalbergieae</taxon>
        <taxon>Pterocarpus clade</taxon>
        <taxon>Stylosanthes</taxon>
    </lineage>
</organism>
<gene>
    <name evidence="5" type="ORF">PIB30_086374</name>
</gene>
<reference evidence="5 6" key="1">
    <citation type="journal article" date="2023" name="Plants (Basel)">
        <title>Bridging the Gap: Combining Genomics and Transcriptomics Approaches to Understand Stylosanthes scabra, an Orphan Legume from the Brazilian Caatinga.</title>
        <authorList>
            <person name="Ferreira-Neto J.R.C."/>
            <person name="da Silva M.D."/>
            <person name="Binneck E."/>
            <person name="de Melo N.F."/>
            <person name="da Silva R.H."/>
            <person name="de Melo A.L.T.M."/>
            <person name="Pandolfi V."/>
            <person name="Bustamante F.O."/>
            <person name="Brasileiro-Vidal A.C."/>
            <person name="Benko-Iseppon A.M."/>
        </authorList>
    </citation>
    <scope>NUCLEOTIDE SEQUENCE [LARGE SCALE GENOMIC DNA]</scope>
    <source>
        <tissue evidence="5">Leaves</tissue>
    </source>
</reference>
<evidence type="ECO:0000259" key="4">
    <source>
        <dbReference type="Pfam" id="PF06839"/>
    </source>
</evidence>
<evidence type="ECO:0000313" key="6">
    <source>
        <dbReference type="Proteomes" id="UP001341840"/>
    </source>
</evidence>
<sequence>MSSSSLSHTRFSFPIRSFELVLHRSSALPAKSQRKHSLEINTRLSRRFRGSWEEPRLRRCSTLEFVQDMAYREKSAGSGDSSTSGDRICKCGLIASLKVSNSKANPGREYYSCPEGRCRWFR</sequence>
<evidence type="ECO:0000256" key="3">
    <source>
        <dbReference type="ARBA" id="ARBA00022833"/>
    </source>
</evidence>
<keyword evidence="6" id="KW-1185">Reference proteome</keyword>
<protein>
    <recommendedName>
        <fullName evidence="4">GRF-type domain-containing protein</fullName>
    </recommendedName>
</protein>
<evidence type="ECO:0000256" key="2">
    <source>
        <dbReference type="ARBA" id="ARBA00022771"/>
    </source>
</evidence>
<keyword evidence="2" id="KW-0863">Zinc-finger</keyword>
<comment type="caution">
    <text evidence="5">The sequence shown here is derived from an EMBL/GenBank/DDBJ whole genome shotgun (WGS) entry which is preliminary data.</text>
</comment>
<evidence type="ECO:0000256" key="1">
    <source>
        <dbReference type="ARBA" id="ARBA00022723"/>
    </source>
</evidence>
<name>A0ABU6SUH6_9FABA</name>
<proteinExistence type="predicted"/>
<dbReference type="InterPro" id="IPR010666">
    <property type="entry name" value="Znf_GRF"/>
</dbReference>
<dbReference type="Proteomes" id="UP001341840">
    <property type="component" value="Unassembled WGS sequence"/>
</dbReference>